<comment type="caution">
    <text evidence="3">The sequence shown here is derived from an EMBL/GenBank/DDBJ whole genome shotgun (WGS) entry which is preliminary data.</text>
</comment>
<gene>
    <name evidence="3" type="ORF">M9978_11955</name>
</gene>
<proteinExistence type="predicted"/>
<dbReference type="InterPro" id="IPR000045">
    <property type="entry name" value="Prepilin_IV_endopep_pep"/>
</dbReference>
<dbReference type="GO" id="GO:0004190">
    <property type="term" value="F:aspartic-type endopeptidase activity"/>
    <property type="evidence" value="ECO:0007669"/>
    <property type="project" value="InterPro"/>
</dbReference>
<keyword evidence="1" id="KW-0472">Membrane</keyword>
<reference evidence="3" key="1">
    <citation type="submission" date="2022-05" db="EMBL/GenBank/DDBJ databases">
        <title>Sphingomonas sp. strain MG17 Genome sequencing and assembly.</title>
        <authorList>
            <person name="Kim I."/>
        </authorList>
    </citation>
    <scope>NUCLEOTIDE SEQUENCE</scope>
    <source>
        <strain evidence="3">MG17</strain>
    </source>
</reference>
<dbReference type="RefSeq" id="WP_254293455.1">
    <property type="nucleotide sequence ID" value="NZ_JAMLDX010000008.1"/>
</dbReference>
<evidence type="ECO:0000313" key="3">
    <source>
        <dbReference type="EMBL" id="MCP3731142.1"/>
    </source>
</evidence>
<keyword evidence="1" id="KW-1133">Transmembrane helix</keyword>
<sequence>MKLLKRHGTLGLGDVKFLAAASIWVGFVGATLLFVLASLLALGFTLASAPWRKLDFKAAIPFAPFLAVSLALVFVGSASLAG</sequence>
<dbReference type="Proteomes" id="UP001139451">
    <property type="component" value="Unassembled WGS sequence"/>
</dbReference>
<dbReference type="GO" id="GO:0016020">
    <property type="term" value="C:membrane"/>
    <property type="evidence" value="ECO:0007669"/>
    <property type="project" value="InterPro"/>
</dbReference>
<accession>A0A9X2KLZ7</accession>
<dbReference type="EMBL" id="JAMLDX010000008">
    <property type="protein sequence ID" value="MCP3731142.1"/>
    <property type="molecule type" value="Genomic_DNA"/>
</dbReference>
<protein>
    <recommendedName>
        <fullName evidence="2">Prepilin type IV endopeptidase peptidase domain-containing protein</fullName>
    </recommendedName>
</protein>
<feature type="transmembrane region" description="Helical" evidence="1">
    <location>
        <begin position="59"/>
        <end position="81"/>
    </location>
</feature>
<dbReference type="Pfam" id="PF01478">
    <property type="entry name" value="Peptidase_A24"/>
    <property type="match status" value="1"/>
</dbReference>
<name>A0A9X2KLZ7_9SPHN</name>
<feature type="transmembrane region" description="Helical" evidence="1">
    <location>
        <begin position="20"/>
        <end position="47"/>
    </location>
</feature>
<evidence type="ECO:0000313" key="4">
    <source>
        <dbReference type="Proteomes" id="UP001139451"/>
    </source>
</evidence>
<keyword evidence="1" id="KW-0812">Transmembrane</keyword>
<evidence type="ECO:0000256" key="1">
    <source>
        <dbReference type="SAM" id="Phobius"/>
    </source>
</evidence>
<dbReference type="AlphaFoldDB" id="A0A9X2KLZ7"/>
<keyword evidence="4" id="KW-1185">Reference proteome</keyword>
<evidence type="ECO:0000259" key="2">
    <source>
        <dbReference type="Pfam" id="PF01478"/>
    </source>
</evidence>
<feature type="domain" description="Prepilin type IV endopeptidase peptidase" evidence="2">
    <location>
        <begin position="4"/>
        <end position="45"/>
    </location>
</feature>
<organism evidence="3 4">
    <name type="scientific">Sphingomonas tagetis</name>
    <dbReference type="NCBI Taxonomy" id="2949092"/>
    <lineage>
        <taxon>Bacteria</taxon>
        <taxon>Pseudomonadati</taxon>
        <taxon>Pseudomonadota</taxon>
        <taxon>Alphaproteobacteria</taxon>
        <taxon>Sphingomonadales</taxon>
        <taxon>Sphingomonadaceae</taxon>
        <taxon>Sphingomonas</taxon>
    </lineage>
</organism>